<feature type="domain" description="RWD" evidence="6">
    <location>
        <begin position="6"/>
        <end position="111"/>
    </location>
</feature>
<keyword evidence="1 3" id="KW-0479">Metal-binding</keyword>
<proteinExistence type="predicted"/>
<evidence type="ECO:0000313" key="7">
    <source>
        <dbReference type="Proteomes" id="UP000095282"/>
    </source>
</evidence>
<name>A0A1I7UYN4_9PELO</name>
<dbReference type="GO" id="GO:0016567">
    <property type="term" value="P:protein ubiquitination"/>
    <property type="evidence" value="ECO:0007669"/>
    <property type="project" value="TreeGrafter"/>
</dbReference>
<dbReference type="AlphaFoldDB" id="A0A1I7UYN4"/>
<keyword evidence="7" id="KW-1185">Reference proteome</keyword>
<dbReference type="STRING" id="1561998.A0A1I7UYN4"/>
<dbReference type="SUPFAM" id="SSF57850">
    <property type="entry name" value="RING/U-box"/>
    <property type="match status" value="1"/>
</dbReference>
<dbReference type="InterPro" id="IPR013083">
    <property type="entry name" value="Znf_RING/FYVE/PHD"/>
</dbReference>
<keyword evidence="2" id="KW-0862">Zinc</keyword>
<dbReference type="GO" id="GO:0008270">
    <property type="term" value="F:zinc ion binding"/>
    <property type="evidence" value="ECO:0007669"/>
    <property type="project" value="UniProtKB-KW"/>
</dbReference>
<feature type="region of interest" description="Disordered" evidence="4">
    <location>
        <begin position="207"/>
        <end position="228"/>
    </location>
</feature>
<dbReference type="InterPro" id="IPR001841">
    <property type="entry name" value="Znf_RING"/>
</dbReference>
<dbReference type="Pfam" id="PF05773">
    <property type="entry name" value="RWD"/>
    <property type="match status" value="1"/>
</dbReference>
<dbReference type="InterPro" id="IPR039133">
    <property type="entry name" value="RNF25"/>
</dbReference>
<evidence type="ECO:0000256" key="4">
    <source>
        <dbReference type="SAM" id="MobiDB-lite"/>
    </source>
</evidence>
<evidence type="ECO:0000259" key="6">
    <source>
        <dbReference type="PROSITE" id="PS50908"/>
    </source>
</evidence>
<evidence type="ECO:0000256" key="2">
    <source>
        <dbReference type="ARBA" id="ARBA00022833"/>
    </source>
</evidence>
<dbReference type="PANTHER" id="PTHR13198:SF4">
    <property type="entry name" value="E3 UBIQUITIN-PROTEIN LIGASE RNF25"/>
    <property type="match status" value="1"/>
</dbReference>
<dbReference type="Gene3D" id="3.30.40.10">
    <property type="entry name" value="Zinc/RING finger domain, C3HC4 (zinc finger)"/>
    <property type="match status" value="1"/>
</dbReference>
<dbReference type="InterPro" id="IPR016135">
    <property type="entry name" value="UBQ-conjugating_enzyme/RWD"/>
</dbReference>
<evidence type="ECO:0000256" key="1">
    <source>
        <dbReference type="ARBA" id="ARBA00022771"/>
    </source>
</evidence>
<dbReference type="GO" id="GO:0005634">
    <property type="term" value="C:nucleus"/>
    <property type="evidence" value="ECO:0007669"/>
    <property type="project" value="TreeGrafter"/>
</dbReference>
<dbReference type="PROSITE" id="PS50089">
    <property type="entry name" value="ZF_RING_2"/>
    <property type="match status" value="1"/>
</dbReference>
<protein>
    <submittedName>
        <fullName evidence="8">E3 ubiquitin-protein ligase RNF25</fullName>
    </submittedName>
</protein>
<sequence length="280" mass="32552">MEAADGEIEALCSIWEGVHVESPTPSERILKLKIKSLEDETTSASVVVEMIVKEGYPLIPPQVTISNPRGIGEPEFHELRRKIDRIIEENSDEMPIICEIFQECSDYLTENQHVNMDCSICLLSLSSSPIIVTSCDHFMHSMCFCRYLTVCLEEFRKEIREAQPYMKEKVDTNIVCPVCRESLTEENTIQNYNANIQKMIKETKQKQKTLRNKKRRASTTTEDVQNTMKRWHEEQRRLAKIYEKQKEKGGIIDIEEDKKRREFFIETGTAVVEEEEDPVI</sequence>
<dbReference type="PROSITE" id="PS50908">
    <property type="entry name" value="RWD"/>
    <property type="match status" value="1"/>
</dbReference>
<feature type="compositionally biased region" description="Basic residues" evidence="4">
    <location>
        <begin position="207"/>
        <end position="217"/>
    </location>
</feature>
<dbReference type="Gene3D" id="3.10.110.10">
    <property type="entry name" value="Ubiquitin Conjugating Enzyme"/>
    <property type="match status" value="1"/>
</dbReference>
<evidence type="ECO:0000259" key="5">
    <source>
        <dbReference type="PROSITE" id="PS50089"/>
    </source>
</evidence>
<evidence type="ECO:0000313" key="8">
    <source>
        <dbReference type="WBParaSite" id="Csp11.Scaffold630.g20658.t1"/>
    </source>
</evidence>
<evidence type="ECO:0000256" key="3">
    <source>
        <dbReference type="PROSITE-ProRule" id="PRU00175"/>
    </source>
</evidence>
<dbReference type="FunFam" id="3.10.110.10:FF:000168">
    <property type="entry name" value="Predicted protein"/>
    <property type="match status" value="1"/>
</dbReference>
<feature type="domain" description="RING-type" evidence="5">
    <location>
        <begin position="118"/>
        <end position="180"/>
    </location>
</feature>
<keyword evidence="1 3" id="KW-0863">Zinc-finger</keyword>
<dbReference type="WBParaSite" id="Csp11.Scaffold630.g20658.t1">
    <property type="protein sequence ID" value="Csp11.Scaffold630.g20658.t1"/>
    <property type="gene ID" value="Csp11.Scaffold630.g20658"/>
</dbReference>
<dbReference type="Proteomes" id="UP000095282">
    <property type="component" value="Unplaced"/>
</dbReference>
<accession>A0A1I7UYN4</accession>
<feature type="compositionally biased region" description="Polar residues" evidence="4">
    <location>
        <begin position="218"/>
        <end position="228"/>
    </location>
</feature>
<dbReference type="InterPro" id="IPR006575">
    <property type="entry name" value="RWD_dom"/>
</dbReference>
<dbReference type="SUPFAM" id="SSF54495">
    <property type="entry name" value="UBC-like"/>
    <property type="match status" value="1"/>
</dbReference>
<dbReference type="PANTHER" id="PTHR13198">
    <property type="entry name" value="RING FINGER PROTEIN 25"/>
    <property type="match status" value="1"/>
</dbReference>
<dbReference type="GO" id="GO:0061630">
    <property type="term" value="F:ubiquitin protein ligase activity"/>
    <property type="evidence" value="ECO:0007669"/>
    <property type="project" value="InterPro"/>
</dbReference>
<organism evidence="7 8">
    <name type="scientific">Caenorhabditis tropicalis</name>
    <dbReference type="NCBI Taxonomy" id="1561998"/>
    <lineage>
        <taxon>Eukaryota</taxon>
        <taxon>Metazoa</taxon>
        <taxon>Ecdysozoa</taxon>
        <taxon>Nematoda</taxon>
        <taxon>Chromadorea</taxon>
        <taxon>Rhabditida</taxon>
        <taxon>Rhabditina</taxon>
        <taxon>Rhabditomorpha</taxon>
        <taxon>Rhabditoidea</taxon>
        <taxon>Rhabditidae</taxon>
        <taxon>Peloderinae</taxon>
        <taxon>Caenorhabditis</taxon>
    </lineage>
</organism>
<dbReference type="eggNOG" id="KOG4445">
    <property type="taxonomic scope" value="Eukaryota"/>
</dbReference>
<dbReference type="SMART" id="SM00591">
    <property type="entry name" value="RWD"/>
    <property type="match status" value="1"/>
</dbReference>
<reference evidence="8" key="1">
    <citation type="submission" date="2016-11" db="UniProtKB">
        <authorList>
            <consortium name="WormBaseParasite"/>
        </authorList>
    </citation>
    <scope>IDENTIFICATION</scope>
</reference>